<comment type="similarity">
    <text evidence="2 7">Belongs to the PstS family.</text>
</comment>
<comment type="subunit">
    <text evidence="3 7">The complex is composed of two ATP-binding proteins (PstB), two transmembrane proteins (PstC and PstA) and a solute-binding protein (PstS).</text>
</comment>
<reference evidence="9 10" key="1">
    <citation type="submission" date="2019-03" db="EMBL/GenBank/DDBJ databases">
        <title>Metabolic reconstructions from genomes of highly enriched 'Candidatus Accumulibacter' and 'Candidatus Competibacter' bioreactor populations.</title>
        <authorList>
            <person name="Annavajhala M.K."/>
            <person name="Welles L."/>
            <person name="Abbas B."/>
            <person name="Sorokin D."/>
            <person name="Park H."/>
            <person name="Van Loosdrecht M."/>
            <person name="Chandran K."/>
        </authorList>
    </citation>
    <scope>NUCLEOTIDE SEQUENCE [LARGE SCALE GENOMIC DNA]</scope>
    <source>
        <strain evidence="9 10">SBR_G</strain>
    </source>
</reference>
<proteinExistence type="inferred from homology"/>
<keyword evidence="6 7" id="KW-0592">Phosphate transport</keyword>
<protein>
    <recommendedName>
        <fullName evidence="4 7">Phosphate-binding protein PstS</fullName>
    </recommendedName>
</protein>
<organism evidence="9 10">
    <name type="scientific">Candidatus Competibacter phosphatis</name>
    <dbReference type="NCBI Taxonomy" id="221280"/>
    <lineage>
        <taxon>Bacteria</taxon>
        <taxon>Pseudomonadati</taxon>
        <taxon>Pseudomonadota</taxon>
        <taxon>Gammaproteobacteria</taxon>
        <taxon>Candidatus Competibacteraceae</taxon>
        <taxon>Candidatus Competibacter</taxon>
    </lineage>
</organism>
<dbReference type="RefSeq" id="WP_169249835.1">
    <property type="nucleotide sequence ID" value="NZ_SPMZ01000053.1"/>
</dbReference>
<evidence type="ECO:0000256" key="2">
    <source>
        <dbReference type="ARBA" id="ARBA00008725"/>
    </source>
</evidence>
<feature type="domain" description="PBP" evidence="8">
    <location>
        <begin position="15"/>
        <end position="301"/>
    </location>
</feature>
<evidence type="ECO:0000313" key="9">
    <source>
        <dbReference type="EMBL" id="NMQ20557.1"/>
    </source>
</evidence>
<evidence type="ECO:0000259" key="8">
    <source>
        <dbReference type="Pfam" id="PF12849"/>
    </source>
</evidence>
<dbReference type="PIRSF" id="PIRSF002756">
    <property type="entry name" value="PstS"/>
    <property type="match status" value="1"/>
</dbReference>
<dbReference type="NCBIfam" id="TIGR00975">
    <property type="entry name" value="3a0107s03"/>
    <property type="match status" value="1"/>
</dbReference>
<dbReference type="PANTHER" id="PTHR42996">
    <property type="entry name" value="PHOSPHATE-BINDING PROTEIN PSTS"/>
    <property type="match status" value="1"/>
</dbReference>
<dbReference type="EMBL" id="SPMZ01000053">
    <property type="protein sequence ID" value="NMQ20557.1"/>
    <property type="molecule type" value="Genomic_DNA"/>
</dbReference>
<evidence type="ECO:0000313" key="10">
    <source>
        <dbReference type="Proteomes" id="UP000760480"/>
    </source>
</evidence>
<gene>
    <name evidence="9" type="primary">pstS</name>
    <name evidence="9" type="ORF">E4P82_15950</name>
</gene>
<dbReference type="Proteomes" id="UP000760480">
    <property type="component" value="Unassembled WGS sequence"/>
</dbReference>
<dbReference type="InterPro" id="IPR050962">
    <property type="entry name" value="Phosphate-bind_PstS"/>
</dbReference>
<evidence type="ECO:0000256" key="4">
    <source>
        <dbReference type="ARBA" id="ARBA00021889"/>
    </source>
</evidence>
<evidence type="ECO:0000256" key="7">
    <source>
        <dbReference type="PIRNR" id="PIRNR002756"/>
    </source>
</evidence>
<comment type="function">
    <text evidence="1 7">Part of the ABC transporter complex PstSACB involved in phosphate import.</text>
</comment>
<evidence type="ECO:0000256" key="3">
    <source>
        <dbReference type="ARBA" id="ARBA00011529"/>
    </source>
</evidence>
<dbReference type="InterPro" id="IPR024370">
    <property type="entry name" value="PBP_domain"/>
</dbReference>
<keyword evidence="5 7" id="KW-0813">Transport</keyword>
<accession>A0ABX1TMB8</accession>
<dbReference type="Gene3D" id="3.40.190.10">
    <property type="entry name" value="Periplasmic binding protein-like II"/>
    <property type="match status" value="2"/>
</dbReference>
<evidence type="ECO:0000256" key="1">
    <source>
        <dbReference type="ARBA" id="ARBA00002841"/>
    </source>
</evidence>
<dbReference type="Pfam" id="PF12849">
    <property type="entry name" value="PBP_like_2"/>
    <property type="match status" value="1"/>
</dbReference>
<comment type="caution">
    <text evidence="9">The sequence shown here is derived from an EMBL/GenBank/DDBJ whole genome shotgun (WGS) entry which is preliminary data.</text>
</comment>
<dbReference type="PANTHER" id="PTHR42996:SF1">
    <property type="entry name" value="PHOSPHATE-BINDING PROTEIN PSTS"/>
    <property type="match status" value="1"/>
</dbReference>
<dbReference type="CDD" id="cd13565">
    <property type="entry name" value="PBP2_PstS"/>
    <property type="match status" value="1"/>
</dbReference>
<name>A0ABX1TMB8_9GAMM</name>
<dbReference type="SUPFAM" id="SSF53850">
    <property type="entry name" value="Periplasmic binding protein-like II"/>
    <property type="match status" value="1"/>
</dbReference>
<sequence length="337" mass="36599">MASFCLPIVATAADVVRIDGAGASFPAPLYQRWFHDYYLAHPEVMVDYQAVGSGAGMNILLEKRLDFAGSDLAMNQRELAETAIPVVQIPMTAGAMVLVYQLEGVDKLRLSREAVVGIFLGTVTHWNDLLIVAANPGVDLPKTPITLVVRADSSGTTFVMTSHLSAIDKTFSERIGATMTPQWPGALKKRGALLRAHGNGGVMALVRSIPGSIGYTQYAYAYNSNISMAMLQNKNGQFVAPNDESFKAAIESFQAEKDPNNLVDPQGADSYPILTLSWLVIRKDLADEAKSKALQEVVRYCLTDGQTISAKLGYIPLSKGMIENILEHTEWFGKTAK</sequence>
<dbReference type="InterPro" id="IPR005673">
    <property type="entry name" value="ABC_phos-bd_PstS"/>
</dbReference>
<evidence type="ECO:0000256" key="5">
    <source>
        <dbReference type="ARBA" id="ARBA00022448"/>
    </source>
</evidence>
<evidence type="ECO:0000256" key="6">
    <source>
        <dbReference type="ARBA" id="ARBA00022592"/>
    </source>
</evidence>
<keyword evidence="10" id="KW-1185">Reference proteome</keyword>